<dbReference type="Gene3D" id="3.40.50.720">
    <property type="entry name" value="NAD(P)-binding Rossmann-like Domain"/>
    <property type="match status" value="1"/>
</dbReference>
<dbReference type="InterPro" id="IPR002347">
    <property type="entry name" value="SDR_fam"/>
</dbReference>
<dbReference type="PRINTS" id="PR00081">
    <property type="entry name" value="GDHRDH"/>
</dbReference>
<proteinExistence type="predicted"/>
<comment type="caution">
    <text evidence="1">The sequence shown here is derived from an EMBL/GenBank/DDBJ whole genome shotgun (WGS) entry which is preliminary data.</text>
</comment>
<organism evidence="1 2">
    <name type="scientific">Denitrobaculum tricleocarpae</name>
    <dbReference type="NCBI Taxonomy" id="2591009"/>
    <lineage>
        <taxon>Bacteria</taxon>
        <taxon>Pseudomonadati</taxon>
        <taxon>Pseudomonadota</taxon>
        <taxon>Alphaproteobacteria</taxon>
        <taxon>Rhodospirillales</taxon>
        <taxon>Rhodospirillaceae</taxon>
        <taxon>Denitrobaculum</taxon>
    </lineage>
</organism>
<dbReference type="Proteomes" id="UP000315252">
    <property type="component" value="Unassembled WGS sequence"/>
</dbReference>
<dbReference type="OrthoDB" id="9785826at2"/>
<keyword evidence="2" id="KW-1185">Reference proteome</keyword>
<dbReference type="InterPro" id="IPR051468">
    <property type="entry name" value="Fungal_SecMetab_SDRs"/>
</dbReference>
<dbReference type="AlphaFoldDB" id="A0A545U220"/>
<dbReference type="SUPFAM" id="SSF51735">
    <property type="entry name" value="NAD(P)-binding Rossmann-fold domains"/>
    <property type="match status" value="1"/>
</dbReference>
<dbReference type="PANTHER" id="PTHR43544:SF12">
    <property type="entry name" value="NAD(P)-BINDING ROSSMANN-FOLD SUPERFAMILY PROTEIN"/>
    <property type="match status" value="1"/>
</dbReference>
<accession>A0A545U220</accession>
<dbReference type="PANTHER" id="PTHR43544">
    <property type="entry name" value="SHORT-CHAIN DEHYDROGENASE/REDUCTASE"/>
    <property type="match status" value="1"/>
</dbReference>
<dbReference type="GO" id="GO:0005737">
    <property type="term" value="C:cytoplasm"/>
    <property type="evidence" value="ECO:0007669"/>
    <property type="project" value="TreeGrafter"/>
</dbReference>
<evidence type="ECO:0000313" key="1">
    <source>
        <dbReference type="EMBL" id="TQV83484.1"/>
    </source>
</evidence>
<protein>
    <submittedName>
        <fullName evidence="1">SDR family NAD(P)-dependent oxidoreductase</fullName>
    </submittedName>
</protein>
<dbReference type="EMBL" id="VHSH01000001">
    <property type="protein sequence ID" value="TQV83484.1"/>
    <property type="molecule type" value="Genomic_DNA"/>
</dbReference>
<reference evidence="1 2" key="1">
    <citation type="submission" date="2019-06" db="EMBL/GenBank/DDBJ databases">
        <title>Whole genome sequence for Rhodospirillaceae sp. R148.</title>
        <authorList>
            <person name="Wang G."/>
        </authorList>
    </citation>
    <scope>NUCLEOTIDE SEQUENCE [LARGE SCALE GENOMIC DNA]</scope>
    <source>
        <strain evidence="1 2">R148</strain>
    </source>
</reference>
<dbReference type="InterPro" id="IPR036291">
    <property type="entry name" value="NAD(P)-bd_dom_sf"/>
</dbReference>
<sequence length="249" mass="26225">MVKLESFGDSLNVAVVGATGGIGNAVVTALQDHPKIERVFAFSRRSTNHAGSPNIVPGHLDLTQEDSIRAAADLAAASGPLHLVFVATGMLHQGSGVQPEKTWGALTAESMEQAFRINSMGPALIAKHFLPLLAKDQKAVFAALSARVGSISDNQLGGWYSYRASKSALNMFLKCSAIELARRNASALCIGLHPGTVDTALSEPFQRGVPDGKLFPPSLSADHLLRVIDGLTVEDSGKVFAWDGAEIPS</sequence>
<dbReference type="GO" id="GO:0016491">
    <property type="term" value="F:oxidoreductase activity"/>
    <property type="evidence" value="ECO:0007669"/>
    <property type="project" value="TreeGrafter"/>
</dbReference>
<gene>
    <name evidence="1" type="ORF">FKG95_02510</name>
</gene>
<evidence type="ECO:0000313" key="2">
    <source>
        <dbReference type="Proteomes" id="UP000315252"/>
    </source>
</evidence>
<dbReference type="RefSeq" id="WP_142894721.1">
    <property type="nucleotide sequence ID" value="NZ_ML660052.1"/>
</dbReference>
<name>A0A545U220_9PROT</name>
<dbReference type="Pfam" id="PF00106">
    <property type="entry name" value="adh_short"/>
    <property type="match status" value="1"/>
</dbReference>